<keyword evidence="2" id="KW-1133">Transmembrane helix</keyword>
<dbReference type="GO" id="GO:0016740">
    <property type="term" value="F:transferase activity"/>
    <property type="evidence" value="ECO:0007669"/>
    <property type="project" value="UniProtKB-KW"/>
</dbReference>
<proteinExistence type="predicted"/>
<evidence type="ECO:0000256" key="2">
    <source>
        <dbReference type="SAM" id="Phobius"/>
    </source>
</evidence>
<evidence type="ECO:0000313" key="4">
    <source>
        <dbReference type="Proteomes" id="UP000427716"/>
    </source>
</evidence>
<keyword evidence="3" id="KW-0808">Transferase</keyword>
<reference evidence="3 4" key="1">
    <citation type="submission" date="2019-11" db="EMBL/GenBank/DDBJ databases">
        <authorList>
            <person name="Zhang J."/>
            <person name="Sun C."/>
        </authorList>
    </citation>
    <scope>NUCLEOTIDE SEQUENCE [LARGE SCALE GENOMIC DNA]</scope>
    <source>
        <strain evidence="4">sp2</strain>
    </source>
</reference>
<keyword evidence="4" id="KW-1185">Reference proteome</keyword>
<dbReference type="EMBL" id="CP046415">
    <property type="protein sequence ID" value="QGT77499.1"/>
    <property type="molecule type" value="Genomic_DNA"/>
</dbReference>
<feature type="transmembrane region" description="Helical" evidence="2">
    <location>
        <begin position="29"/>
        <end position="54"/>
    </location>
</feature>
<feature type="region of interest" description="Disordered" evidence="1">
    <location>
        <begin position="1"/>
        <end position="22"/>
    </location>
</feature>
<gene>
    <name evidence="3" type="ORF">GM160_00610</name>
</gene>
<accession>A0A6I6CU41</accession>
<name>A0A6I6CU41_9GAMM</name>
<protein>
    <submittedName>
        <fullName evidence="3">Arginine N-succinyltransferase</fullName>
    </submittedName>
</protein>
<dbReference type="AlphaFoldDB" id="A0A6I6CU41"/>
<keyword evidence="2" id="KW-0472">Membrane</keyword>
<dbReference type="KEGG" id="ghl:GM160_00610"/>
<sequence>MNQPPRTPDDDQGASPAHVPEPKRGVGCLGVSLIVVGTMVVTLALGAVAVRYFLFPSPFEPVELDTAEQQRLDDKLAAIGVQTQRTPPPAGDRFAARPEEFDAQGRLKPEAYREQDAPREVQFDERELNAIIARDPAMARRLAIDLSEDLVSVKLLVPLPPDFPIMGGQTLRLNAGAEVRQVPTPNGSRLAVVVTGVSLWGVPLPNAWIGGLKGVDLVAEFGGQPGFWQSLADGVESVQVEEGQLVFRLAE</sequence>
<evidence type="ECO:0000313" key="3">
    <source>
        <dbReference type="EMBL" id="QGT77499.1"/>
    </source>
</evidence>
<dbReference type="Proteomes" id="UP000427716">
    <property type="component" value="Chromosome"/>
</dbReference>
<dbReference type="RefSeq" id="WP_156227368.1">
    <property type="nucleotide sequence ID" value="NZ_CP046415.1"/>
</dbReference>
<keyword evidence="2" id="KW-0812">Transmembrane</keyword>
<organism evidence="3 4">
    <name type="scientific">Guyparkeria halophila</name>
    <dbReference type="NCBI Taxonomy" id="47960"/>
    <lineage>
        <taxon>Bacteria</taxon>
        <taxon>Pseudomonadati</taxon>
        <taxon>Pseudomonadota</taxon>
        <taxon>Gammaproteobacteria</taxon>
        <taxon>Chromatiales</taxon>
        <taxon>Thioalkalibacteraceae</taxon>
        <taxon>Guyparkeria</taxon>
    </lineage>
</organism>
<evidence type="ECO:0000256" key="1">
    <source>
        <dbReference type="SAM" id="MobiDB-lite"/>
    </source>
</evidence>